<reference evidence="8" key="1">
    <citation type="journal article" date="2020" name="mSystems">
        <title>Genome- and Community-Level Interaction Insights into Carbon Utilization and Element Cycling Functions of Hydrothermarchaeota in Hydrothermal Sediment.</title>
        <authorList>
            <person name="Zhou Z."/>
            <person name="Liu Y."/>
            <person name="Xu W."/>
            <person name="Pan J."/>
            <person name="Luo Z.H."/>
            <person name="Li M."/>
        </authorList>
    </citation>
    <scope>NUCLEOTIDE SEQUENCE [LARGE SCALE GENOMIC DNA]</scope>
    <source>
        <strain evidence="8">HyVt-485</strain>
    </source>
</reference>
<dbReference type="GO" id="GO:0000255">
    <property type="term" value="P:allantoin metabolic process"/>
    <property type="evidence" value="ECO:0007669"/>
    <property type="project" value="InterPro"/>
</dbReference>
<dbReference type="GO" id="GO:0006144">
    <property type="term" value="P:purine nucleobase metabolic process"/>
    <property type="evidence" value="ECO:0007669"/>
    <property type="project" value="UniProtKB-KW"/>
</dbReference>
<dbReference type="UniPathway" id="UPA00394">
    <property type="reaction ID" value="UER00652"/>
</dbReference>
<dbReference type="NCBIfam" id="TIGR03164">
    <property type="entry name" value="UHCUDC"/>
    <property type="match status" value="1"/>
</dbReference>
<dbReference type="InterPro" id="IPR036778">
    <property type="entry name" value="OHCU_decarboxylase_sf"/>
</dbReference>
<evidence type="ECO:0000256" key="6">
    <source>
        <dbReference type="ARBA" id="ARBA00023239"/>
    </source>
</evidence>
<dbReference type="EC" id="4.1.1.97" evidence="3"/>
<evidence type="ECO:0000256" key="4">
    <source>
        <dbReference type="ARBA" id="ARBA00022631"/>
    </source>
</evidence>
<keyword evidence="4" id="KW-0659">Purine metabolism</keyword>
<dbReference type="GO" id="GO:0019628">
    <property type="term" value="P:urate catabolic process"/>
    <property type="evidence" value="ECO:0007669"/>
    <property type="project" value="UniProtKB-UniPathway"/>
</dbReference>
<comment type="caution">
    <text evidence="8">The sequence shown here is derived from an EMBL/GenBank/DDBJ whole genome shotgun (WGS) entry which is preliminary data.</text>
</comment>
<keyword evidence="6 8" id="KW-0456">Lyase</keyword>
<name>A0A7C5R4H3_9PROT</name>
<dbReference type="PANTHER" id="PTHR43466:SF1">
    <property type="entry name" value="2-OXO-4-HYDROXY-4-CARBOXY-5-UREIDOIMIDAZOLINE DECARBOXYLASE-RELATED"/>
    <property type="match status" value="1"/>
</dbReference>
<evidence type="ECO:0000256" key="3">
    <source>
        <dbReference type="ARBA" id="ARBA00012257"/>
    </source>
</evidence>
<dbReference type="Gene3D" id="1.10.3330.10">
    <property type="entry name" value="Oxo-4-hydroxy-4-carboxy-5-ureidoimidazoline decarboxylase"/>
    <property type="match status" value="1"/>
</dbReference>
<gene>
    <name evidence="8" type="primary">uraD</name>
    <name evidence="8" type="ORF">ENJ42_06710</name>
</gene>
<dbReference type="AlphaFoldDB" id="A0A7C5R4H3"/>
<feature type="domain" description="Oxo-4-hydroxy-4-carboxy-5-ureidoimidazoline decarboxylase" evidence="7">
    <location>
        <begin position="1"/>
        <end position="154"/>
    </location>
</feature>
<comment type="pathway">
    <text evidence="2">Purine metabolism; urate degradation; (S)-allantoin from urate: step 3/3.</text>
</comment>
<dbReference type="PANTHER" id="PTHR43466">
    <property type="entry name" value="2-OXO-4-HYDROXY-4-CARBOXY-5-UREIDOIMIDAZOLINE DECARBOXYLASE-RELATED"/>
    <property type="match status" value="1"/>
</dbReference>
<dbReference type="EMBL" id="DRMJ01000345">
    <property type="protein sequence ID" value="HHL43286.1"/>
    <property type="molecule type" value="Genomic_DNA"/>
</dbReference>
<sequence>MDKAEFVDKFGGCYEHTPWAAFRAWRPDLSTCDQITRAMKTVVEQASPDEQDALICAHPDLAGKLALAGGLSASSTREQAGAGLDACTEVELEKFQRLNAAYKAKFGFPFIIAVKGLERSDILAAFARRLENDKDEERRTALAQIHKIAAFRIRDICHG</sequence>
<keyword evidence="5" id="KW-0210">Decarboxylase</keyword>
<evidence type="ECO:0000256" key="2">
    <source>
        <dbReference type="ARBA" id="ARBA00004754"/>
    </source>
</evidence>
<evidence type="ECO:0000256" key="1">
    <source>
        <dbReference type="ARBA" id="ARBA00001163"/>
    </source>
</evidence>
<evidence type="ECO:0000256" key="5">
    <source>
        <dbReference type="ARBA" id="ARBA00022793"/>
    </source>
</evidence>
<evidence type="ECO:0000313" key="8">
    <source>
        <dbReference type="EMBL" id="HHL43286.1"/>
    </source>
</evidence>
<dbReference type="InterPro" id="IPR018020">
    <property type="entry name" value="OHCU_decarboxylase"/>
</dbReference>
<organism evidence="8">
    <name type="scientific">Hellea balneolensis</name>
    <dbReference type="NCBI Taxonomy" id="287478"/>
    <lineage>
        <taxon>Bacteria</taxon>
        <taxon>Pseudomonadati</taxon>
        <taxon>Pseudomonadota</taxon>
        <taxon>Alphaproteobacteria</taxon>
        <taxon>Maricaulales</taxon>
        <taxon>Robiginitomaculaceae</taxon>
        <taxon>Hellea</taxon>
    </lineage>
</organism>
<dbReference type="InterPro" id="IPR017580">
    <property type="entry name" value="OHCU_decarboxylase-1"/>
</dbReference>
<dbReference type="Proteomes" id="UP000885830">
    <property type="component" value="Unassembled WGS sequence"/>
</dbReference>
<accession>A0A7C5R4H3</accession>
<comment type="catalytic activity">
    <reaction evidence="1">
        <text>5-hydroxy-2-oxo-4-ureido-2,5-dihydro-1H-imidazole-5-carboxylate + H(+) = (S)-allantoin + CO2</text>
        <dbReference type="Rhea" id="RHEA:26301"/>
        <dbReference type="ChEBI" id="CHEBI:15378"/>
        <dbReference type="ChEBI" id="CHEBI:15678"/>
        <dbReference type="ChEBI" id="CHEBI:16526"/>
        <dbReference type="ChEBI" id="CHEBI:58639"/>
        <dbReference type="EC" id="4.1.1.97"/>
    </reaction>
</comment>
<dbReference type="GO" id="GO:0051997">
    <property type="term" value="F:2-oxo-4-hydroxy-4-carboxy-5-ureidoimidazoline decarboxylase activity"/>
    <property type="evidence" value="ECO:0007669"/>
    <property type="project" value="UniProtKB-EC"/>
</dbReference>
<evidence type="ECO:0000259" key="7">
    <source>
        <dbReference type="Pfam" id="PF09349"/>
    </source>
</evidence>
<protein>
    <recommendedName>
        <fullName evidence="3">2-oxo-4-hydroxy-4-carboxy-5-ureidoimidazoline decarboxylase</fullName>
        <ecNumber evidence="3">4.1.1.97</ecNumber>
    </recommendedName>
</protein>
<dbReference type="Pfam" id="PF09349">
    <property type="entry name" value="OHCU_decarbox"/>
    <property type="match status" value="1"/>
</dbReference>
<dbReference type="SUPFAM" id="SSF158694">
    <property type="entry name" value="UraD-Like"/>
    <property type="match status" value="1"/>
</dbReference>
<proteinExistence type="predicted"/>